<protein>
    <recommendedName>
        <fullName evidence="8">ABC3 transporter permease C-terminal domain-containing protein</fullName>
    </recommendedName>
</protein>
<evidence type="ECO:0000313" key="9">
    <source>
        <dbReference type="EMBL" id="GAH71623.1"/>
    </source>
</evidence>
<organism evidence="9">
    <name type="scientific">marine sediment metagenome</name>
    <dbReference type="NCBI Taxonomy" id="412755"/>
    <lineage>
        <taxon>unclassified sequences</taxon>
        <taxon>metagenomes</taxon>
        <taxon>ecological metagenomes</taxon>
    </lineage>
</organism>
<evidence type="ECO:0000256" key="6">
    <source>
        <dbReference type="ARBA" id="ARBA00038076"/>
    </source>
</evidence>
<evidence type="ECO:0000256" key="7">
    <source>
        <dbReference type="SAM" id="Phobius"/>
    </source>
</evidence>
<dbReference type="InterPro" id="IPR050250">
    <property type="entry name" value="Macrolide_Exporter_MacB"/>
</dbReference>
<keyword evidence="2" id="KW-1003">Cell membrane</keyword>
<dbReference type="GO" id="GO:0005886">
    <property type="term" value="C:plasma membrane"/>
    <property type="evidence" value="ECO:0007669"/>
    <property type="project" value="UniProtKB-SubCell"/>
</dbReference>
<proteinExistence type="inferred from homology"/>
<comment type="similarity">
    <text evidence="6">Belongs to the ABC-4 integral membrane protein family.</text>
</comment>
<accession>X1JPA7</accession>
<comment type="caution">
    <text evidence="9">The sequence shown here is derived from an EMBL/GenBank/DDBJ whole genome shotgun (WGS) entry which is preliminary data.</text>
</comment>
<name>X1JPA7_9ZZZZ</name>
<evidence type="ECO:0000256" key="3">
    <source>
        <dbReference type="ARBA" id="ARBA00022692"/>
    </source>
</evidence>
<feature type="non-terminal residue" evidence="9">
    <location>
        <position position="1"/>
    </location>
</feature>
<evidence type="ECO:0000259" key="8">
    <source>
        <dbReference type="Pfam" id="PF02687"/>
    </source>
</evidence>
<comment type="subcellular location">
    <subcellularLocation>
        <location evidence="1">Cell membrane</location>
        <topology evidence="1">Multi-pass membrane protein</topology>
    </subcellularLocation>
</comment>
<feature type="transmembrane region" description="Helical" evidence="7">
    <location>
        <begin position="114"/>
        <end position="134"/>
    </location>
</feature>
<dbReference type="PANTHER" id="PTHR30572">
    <property type="entry name" value="MEMBRANE COMPONENT OF TRANSPORTER-RELATED"/>
    <property type="match status" value="1"/>
</dbReference>
<keyword evidence="3 7" id="KW-0812">Transmembrane</keyword>
<evidence type="ECO:0000256" key="1">
    <source>
        <dbReference type="ARBA" id="ARBA00004651"/>
    </source>
</evidence>
<dbReference type="PANTHER" id="PTHR30572:SF4">
    <property type="entry name" value="ABC TRANSPORTER PERMEASE YTRF"/>
    <property type="match status" value="1"/>
</dbReference>
<feature type="transmembrane region" description="Helical" evidence="7">
    <location>
        <begin position="32"/>
        <end position="55"/>
    </location>
</feature>
<gene>
    <name evidence="9" type="ORF">S03H2_51226</name>
</gene>
<evidence type="ECO:0000256" key="5">
    <source>
        <dbReference type="ARBA" id="ARBA00023136"/>
    </source>
</evidence>
<keyword evidence="5 7" id="KW-0472">Membrane</keyword>
<feature type="domain" description="ABC3 transporter permease C-terminal" evidence="8">
    <location>
        <begin position="32"/>
        <end position="144"/>
    </location>
</feature>
<dbReference type="Pfam" id="PF02687">
    <property type="entry name" value="FtsX"/>
    <property type="match status" value="1"/>
</dbReference>
<sequence>GEPDDFAMRTPQDMIDLAYGTSRSLINLLTGIAGVTLLVAGIVIMNIMLVSVTARRSEIGIRRALGARKDDILRQFVIECLLISVMGGILGTILGFGGSIILSSLKLTDSTVTPTALAAAIVSCGLIAIIFGIYPARKAANQSPIDTLRA</sequence>
<reference evidence="9" key="1">
    <citation type="journal article" date="2014" name="Front. Microbiol.">
        <title>High frequency of phylogenetically diverse reductive dehalogenase-homologous genes in deep subseafloor sedimentary metagenomes.</title>
        <authorList>
            <person name="Kawai M."/>
            <person name="Futagami T."/>
            <person name="Toyoda A."/>
            <person name="Takaki Y."/>
            <person name="Nishi S."/>
            <person name="Hori S."/>
            <person name="Arai W."/>
            <person name="Tsubouchi T."/>
            <person name="Morono Y."/>
            <person name="Uchiyama I."/>
            <person name="Ito T."/>
            <person name="Fujiyama A."/>
            <person name="Inagaki F."/>
            <person name="Takami H."/>
        </authorList>
    </citation>
    <scope>NUCLEOTIDE SEQUENCE</scope>
    <source>
        <strain evidence="9">Expedition CK06-06</strain>
    </source>
</reference>
<dbReference type="InterPro" id="IPR003838">
    <property type="entry name" value="ABC3_permease_C"/>
</dbReference>
<keyword evidence="4 7" id="KW-1133">Transmembrane helix</keyword>
<evidence type="ECO:0000256" key="4">
    <source>
        <dbReference type="ARBA" id="ARBA00022989"/>
    </source>
</evidence>
<feature type="transmembrane region" description="Helical" evidence="7">
    <location>
        <begin position="76"/>
        <end position="102"/>
    </location>
</feature>
<dbReference type="AlphaFoldDB" id="X1JPA7"/>
<dbReference type="EMBL" id="BARU01032485">
    <property type="protein sequence ID" value="GAH71623.1"/>
    <property type="molecule type" value="Genomic_DNA"/>
</dbReference>
<dbReference type="GO" id="GO:0022857">
    <property type="term" value="F:transmembrane transporter activity"/>
    <property type="evidence" value="ECO:0007669"/>
    <property type="project" value="TreeGrafter"/>
</dbReference>
<evidence type="ECO:0000256" key="2">
    <source>
        <dbReference type="ARBA" id="ARBA00022475"/>
    </source>
</evidence>